<accession>A0A3G5A4E0</accession>
<dbReference type="PANTHER" id="PTHR11566:SF21">
    <property type="entry name" value="DYNAMIN RELATED PROTEIN 1, ISOFORM A"/>
    <property type="match status" value="1"/>
</dbReference>
<evidence type="ECO:0000256" key="2">
    <source>
        <dbReference type="ARBA" id="ARBA00023134"/>
    </source>
</evidence>
<dbReference type="SUPFAM" id="SSF52540">
    <property type="entry name" value="P-loop containing nucleoside triphosphate hydrolases"/>
    <property type="match status" value="1"/>
</dbReference>
<dbReference type="PANTHER" id="PTHR11566">
    <property type="entry name" value="DYNAMIN"/>
    <property type="match status" value="1"/>
</dbReference>
<reference evidence="4" key="1">
    <citation type="submission" date="2018-10" db="EMBL/GenBank/DDBJ databases">
        <title>Hidden diversity of soil giant viruses.</title>
        <authorList>
            <person name="Schulz F."/>
            <person name="Alteio L."/>
            <person name="Goudeau D."/>
            <person name="Ryan E.M."/>
            <person name="Malmstrom R.R."/>
            <person name="Blanchard J."/>
            <person name="Woyke T."/>
        </authorList>
    </citation>
    <scope>NUCLEOTIDE SEQUENCE</scope>
    <source>
        <strain evidence="4">HOV1</strain>
    </source>
</reference>
<dbReference type="InterPro" id="IPR022812">
    <property type="entry name" value="Dynamin"/>
</dbReference>
<dbReference type="SMART" id="SM00053">
    <property type="entry name" value="DYNc"/>
    <property type="match status" value="1"/>
</dbReference>
<dbReference type="GO" id="GO:0000266">
    <property type="term" value="P:mitochondrial fission"/>
    <property type="evidence" value="ECO:0007669"/>
    <property type="project" value="TreeGrafter"/>
</dbReference>
<dbReference type="InterPro" id="IPR027417">
    <property type="entry name" value="P-loop_NTPase"/>
</dbReference>
<sequence>MFRGIANKCYYNFRTVLNTRPTHMSMGQSMGQSMGPNIMGPNTMGRQTMSQQIINRRSYATYNDSKPLFVAISNLAKHGIVLKGLPKPVAIGPQSAGKSSVVEAIIGFDILPKKMGMCTMKPINITTIRDDMVKFKVGDKELSTIESAKHEVNRLNSNSNVTIINLTIYSPDVTNISMVDLPGLFVVTEGVSDNLPKLVKEMTIEYIQNRNNIPLVITAAPSDPATNMALQLVSKYKRREESIGVITKMDLTVKQHTEIIEQMLKGNKFALGNGWVSVLLKNNNDDDNGITVQQKILEEEEFFKDKPNFSPSGVKMLRKKIGDLQLSKIQHNIPQLIADIDKKIDDLRNSESFLTNLVNDPNKALAMKLELLIRKLVGSSMERAEFEEALKKTFKNAINTYMEETFKDDDDTIETPKMSSQSMDSNIFKYHSNNRTDPHPLKEDEFKELFSYGLVSPVLVNGNTLVNAYKKECTLAATLPIFDIVVDDDQGKKRMRWNTYLRRYFASLLGGDNIQNIVYNITVEMIMEYLNNDPECNDDLTKKFSEYIVNVIGSEAYNSHIKFSIEAMINTEKRPHISAIEINRHLVQMYPQHFIFHGGLYDTFNKNNHRIQVEIYSEVWNRAYLKAVSDKLAENIYRNVAVNLLDTMVRKLLEMTIDMFNKDNAMEEQAKVTEKMNNLRHIRSILKNYSDDTVNGDKSSRVCSADDMYDDK</sequence>
<dbReference type="InterPro" id="IPR045063">
    <property type="entry name" value="Dynamin_N"/>
</dbReference>
<evidence type="ECO:0000313" key="4">
    <source>
        <dbReference type="EMBL" id="AYV81982.1"/>
    </source>
</evidence>
<dbReference type="CDD" id="cd08771">
    <property type="entry name" value="DLP_1"/>
    <property type="match status" value="1"/>
</dbReference>
<dbReference type="PRINTS" id="PR00195">
    <property type="entry name" value="DYNAMIN"/>
</dbReference>
<dbReference type="Pfam" id="PF01031">
    <property type="entry name" value="Dynamin_M"/>
    <property type="match status" value="1"/>
</dbReference>
<evidence type="ECO:0000256" key="1">
    <source>
        <dbReference type="ARBA" id="ARBA00022741"/>
    </source>
</evidence>
<dbReference type="InterPro" id="IPR030381">
    <property type="entry name" value="G_DYNAMIN_dom"/>
</dbReference>
<dbReference type="GO" id="GO:0008017">
    <property type="term" value="F:microtubule binding"/>
    <property type="evidence" value="ECO:0007669"/>
    <property type="project" value="TreeGrafter"/>
</dbReference>
<gene>
    <name evidence="4" type="ORF">Homavirus1_12</name>
</gene>
<dbReference type="EMBL" id="MK072332">
    <property type="protein sequence ID" value="AYV81982.1"/>
    <property type="molecule type" value="Genomic_DNA"/>
</dbReference>
<keyword evidence="1" id="KW-0547">Nucleotide-binding</keyword>
<dbReference type="Gene3D" id="3.40.50.300">
    <property type="entry name" value="P-loop containing nucleotide triphosphate hydrolases"/>
    <property type="match status" value="1"/>
</dbReference>
<feature type="domain" description="Dynamin-type G" evidence="3">
    <location>
        <begin position="82"/>
        <end position="334"/>
    </location>
</feature>
<dbReference type="PROSITE" id="PS51718">
    <property type="entry name" value="G_DYNAMIN_2"/>
    <property type="match status" value="1"/>
</dbReference>
<dbReference type="Pfam" id="PF00350">
    <property type="entry name" value="Dynamin_N"/>
    <property type="match status" value="1"/>
</dbReference>
<name>A0A3G5A4E0_9VIRU</name>
<dbReference type="GO" id="GO:0016559">
    <property type="term" value="P:peroxisome fission"/>
    <property type="evidence" value="ECO:0007669"/>
    <property type="project" value="TreeGrafter"/>
</dbReference>
<proteinExistence type="predicted"/>
<organism evidence="4">
    <name type="scientific">Homavirus sp</name>
    <dbReference type="NCBI Taxonomy" id="2487769"/>
    <lineage>
        <taxon>Viruses</taxon>
        <taxon>Varidnaviria</taxon>
        <taxon>Bamfordvirae</taxon>
        <taxon>Nucleocytoviricota</taxon>
        <taxon>Megaviricetes</taxon>
        <taxon>Imitervirales</taxon>
        <taxon>Mimiviridae</taxon>
        <taxon>Klosneuvirinae</taxon>
    </lineage>
</organism>
<dbReference type="GO" id="GO:0003924">
    <property type="term" value="F:GTPase activity"/>
    <property type="evidence" value="ECO:0007669"/>
    <property type="project" value="InterPro"/>
</dbReference>
<dbReference type="InterPro" id="IPR001401">
    <property type="entry name" value="Dynamin_GTPase"/>
</dbReference>
<dbReference type="InterPro" id="IPR000375">
    <property type="entry name" value="Dynamin_stalk"/>
</dbReference>
<evidence type="ECO:0000259" key="3">
    <source>
        <dbReference type="PROSITE" id="PS51718"/>
    </source>
</evidence>
<dbReference type="GO" id="GO:0005525">
    <property type="term" value="F:GTP binding"/>
    <property type="evidence" value="ECO:0007669"/>
    <property type="project" value="InterPro"/>
</dbReference>
<protein>
    <submittedName>
        <fullName evidence="4">Dynamin family protein</fullName>
    </submittedName>
</protein>
<dbReference type="GO" id="GO:0006897">
    <property type="term" value="P:endocytosis"/>
    <property type="evidence" value="ECO:0007669"/>
    <property type="project" value="TreeGrafter"/>
</dbReference>
<dbReference type="GO" id="GO:0016020">
    <property type="term" value="C:membrane"/>
    <property type="evidence" value="ECO:0007669"/>
    <property type="project" value="TreeGrafter"/>
</dbReference>
<keyword evidence="2" id="KW-0342">GTP-binding</keyword>